<dbReference type="PANTHER" id="PTHR33525">
    <property type="match status" value="1"/>
</dbReference>
<proteinExistence type="predicted"/>
<accession>A0A6N8EE92</accession>
<dbReference type="OrthoDB" id="598113at2"/>
<dbReference type="InterPro" id="IPR013976">
    <property type="entry name" value="HDOD"/>
</dbReference>
<dbReference type="RefSeq" id="WP_155449525.1">
    <property type="nucleotide sequence ID" value="NZ_WNKT01000011.1"/>
</dbReference>
<dbReference type="EMBL" id="WNKT01000011">
    <property type="protein sequence ID" value="MTW20946.1"/>
    <property type="molecule type" value="Genomic_DNA"/>
</dbReference>
<sequence>MPQTPESLEVFSMLAEIELTCDFSEEARRTLAEQCRIEEHSIKERVKLTALKPDRFFLIDGHIARLENGVIERLQAFQGLSEPIDLIGETLAPDACLVTETPCLFLRIPGAALESVHSTGLEVSDIELDPAEGEFLAELYHLINNNQLVLPARPEVALKIQEMTNDPEAGIEALTEIIQRDGTIAGALLHTTNSPLFRATKEIKTIREAVVRLGFRNTRMLAVNLALRQAFLAKHEVTRIAMQESWTESVLCSAYGCVIADVTQHLDRERALLAGLVAGIGAVPIIQFIETRAPGKTLPMVQSLVAKLTSITGVLVINYWGLGDDLVEVAEHYGDWGYRAAAPDYTSIATVARWAALQSEGREVPEAGTVPAFEVLGLAPPPPGEPIAELAGSERMLNTLKSMFNM</sequence>
<evidence type="ECO:0000259" key="1">
    <source>
        <dbReference type="PROSITE" id="PS51833"/>
    </source>
</evidence>
<dbReference type="Proteomes" id="UP000434044">
    <property type="component" value="Unassembled WGS sequence"/>
</dbReference>
<dbReference type="Pfam" id="PF08668">
    <property type="entry name" value="HDOD"/>
    <property type="match status" value="1"/>
</dbReference>
<organism evidence="2 3">
    <name type="scientific">Allochromatium palmeri</name>
    <dbReference type="NCBI Taxonomy" id="231048"/>
    <lineage>
        <taxon>Bacteria</taxon>
        <taxon>Pseudomonadati</taxon>
        <taxon>Pseudomonadota</taxon>
        <taxon>Gammaproteobacteria</taxon>
        <taxon>Chromatiales</taxon>
        <taxon>Chromatiaceae</taxon>
        <taxon>Allochromatium</taxon>
    </lineage>
</organism>
<comment type="caution">
    <text evidence="2">The sequence shown here is derived from an EMBL/GenBank/DDBJ whole genome shotgun (WGS) entry which is preliminary data.</text>
</comment>
<reference evidence="2 3" key="1">
    <citation type="submission" date="2019-11" db="EMBL/GenBank/DDBJ databases">
        <title>Whole-genome sequence of the anaerobic purple sulfur bacterium Allochromatium palmeri DSM 15591.</title>
        <authorList>
            <person name="Kyndt J.A."/>
            <person name="Meyer T.E."/>
        </authorList>
    </citation>
    <scope>NUCLEOTIDE SEQUENCE [LARGE SCALE GENOMIC DNA]</scope>
    <source>
        <strain evidence="2 3">DSM 15591</strain>
    </source>
</reference>
<keyword evidence="3" id="KW-1185">Reference proteome</keyword>
<evidence type="ECO:0000313" key="2">
    <source>
        <dbReference type="EMBL" id="MTW20946.1"/>
    </source>
</evidence>
<feature type="domain" description="HDOD" evidence="1">
    <location>
        <begin position="150"/>
        <end position="336"/>
    </location>
</feature>
<dbReference type="AlphaFoldDB" id="A0A6N8EE92"/>
<protein>
    <submittedName>
        <fullName evidence="2">HDOD domain-containing protein</fullName>
    </submittedName>
</protein>
<dbReference type="Gene3D" id="1.10.3210.10">
    <property type="entry name" value="Hypothetical protein af1432"/>
    <property type="match status" value="1"/>
</dbReference>
<dbReference type="PANTHER" id="PTHR33525:SF3">
    <property type="entry name" value="RIBONUCLEASE Y"/>
    <property type="match status" value="1"/>
</dbReference>
<dbReference type="PROSITE" id="PS51833">
    <property type="entry name" value="HDOD"/>
    <property type="match status" value="1"/>
</dbReference>
<name>A0A6N8EE92_9GAMM</name>
<dbReference type="SUPFAM" id="SSF109604">
    <property type="entry name" value="HD-domain/PDEase-like"/>
    <property type="match status" value="1"/>
</dbReference>
<gene>
    <name evidence="2" type="ORF">GJ668_07515</name>
</gene>
<dbReference type="InterPro" id="IPR052340">
    <property type="entry name" value="RNase_Y/CdgJ"/>
</dbReference>
<evidence type="ECO:0000313" key="3">
    <source>
        <dbReference type="Proteomes" id="UP000434044"/>
    </source>
</evidence>